<evidence type="ECO:0000313" key="3">
    <source>
        <dbReference type="EMBL" id="KAH0577432.1"/>
    </source>
</evidence>
<sequence>MQKSVIEQIKANTFEIDDLKQSLMPQMIENSTIQLQKTQISQLQIELLQQQNLISKLSEQLRKERNNIVVLQTPNPTISYQDNQTQTTEHEQYSLSQNTNNLTEIMTLAKLCQINIPALLDPKICETIVKKLKNLELITKMLEDLEIPKSNFLQCMSTYDEKLKQVSQKLNKLTSKVTKINQIRVAQNLNFLQNLQEQEVEKEIFQKIIQRGNIDRQKLDHKVELLTALVRKLEAEHRMAQVSVGEKLFDKEKDELIFRVLGQVQGGNNVLGTHGCQ</sequence>
<dbReference type="EMBL" id="AUWU02000001">
    <property type="protein sequence ID" value="KAH0577432.1"/>
    <property type="molecule type" value="Genomic_DNA"/>
</dbReference>
<gene>
    <name evidence="2" type="ORF">SS50377_12813</name>
    <name evidence="3" type="ORF">SS50377_20785</name>
</gene>
<feature type="coiled-coil region" evidence="1">
    <location>
        <begin position="156"/>
        <end position="183"/>
    </location>
</feature>
<evidence type="ECO:0000313" key="2">
    <source>
        <dbReference type="EMBL" id="EST47107.1"/>
    </source>
</evidence>
<organism evidence="2">
    <name type="scientific">Spironucleus salmonicida</name>
    <dbReference type="NCBI Taxonomy" id="348837"/>
    <lineage>
        <taxon>Eukaryota</taxon>
        <taxon>Metamonada</taxon>
        <taxon>Diplomonadida</taxon>
        <taxon>Hexamitidae</taxon>
        <taxon>Hexamitinae</taxon>
        <taxon>Spironucleus</taxon>
    </lineage>
</organism>
<proteinExistence type="predicted"/>
<evidence type="ECO:0000256" key="1">
    <source>
        <dbReference type="SAM" id="Coils"/>
    </source>
</evidence>
<reference evidence="2 3" key="1">
    <citation type="journal article" date="2014" name="PLoS Genet.">
        <title>The Genome of Spironucleus salmonicida Highlights a Fish Pathogen Adapted to Fluctuating Environments.</title>
        <authorList>
            <person name="Xu F."/>
            <person name="Jerlstrom-Hultqvist J."/>
            <person name="Einarsson E."/>
            <person name="Astvaldsson A."/>
            <person name="Svard S.G."/>
            <person name="Andersson J.O."/>
        </authorList>
    </citation>
    <scope>NUCLEOTIDE SEQUENCE</scope>
    <source>
        <strain evidence="3">ATCC 50377</strain>
    </source>
</reference>
<dbReference type="AlphaFoldDB" id="V6LQZ9"/>
<dbReference type="EMBL" id="KI546047">
    <property type="protein sequence ID" value="EST47107.1"/>
    <property type="molecule type" value="Genomic_DNA"/>
</dbReference>
<keyword evidence="1" id="KW-0175">Coiled coil</keyword>
<dbReference type="Proteomes" id="UP000018208">
    <property type="component" value="Unassembled WGS sequence"/>
</dbReference>
<accession>V6LQZ9</accession>
<protein>
    <submittedName>
        <fullName evidence="2">Uncharacterized protein</fullName>
    </submittedName>
</protein>
<evidence type="ECO:0000313" key="4">
    <source>
        <dbReference type="Proteomes" id="UP000018208"/>
    </source>
</evidence>
<name>V6LQZ9_9EUKA</name>
<feature type="coiled-coil region" evidence="1">
    <location>
        <begin position="40"/>
        <end position="67"/>
    </location>
</feature>
<keyword evidence="4" id="KW-1185">Reference proteome</keyword>
<dbReference type="VEuPathDB" id="GiardiaDB:SS50377_20785"/>
<reference evidence="3" key="2">
    <citation type="submission" date="2020-12" db="EMBL/GenBank/DDBJ databases">
        <title>New Spironucleus salmonicida genome in near-complete chromosomes.</title>
        <authorList>
            <person name="Xu F."/>
            <person name="Kurt Z."/>
            <person name="Jimenez-Gonzalez A."/>
            <person name="Astvaldsson A."/>
            <person name="Andersson J.O."/>
            <person name="Svard S.G."/>
        </authorList>
    </citation>
    <scope>NUCLEOTIDE SEQUENCE</scope>
    <source>
        <strain evidence="3">ATCC 50377</strain>
    </source>
</reference>